<protein>
    <recommendedName>
        <fullName evidence="2">DUF7704 domain-containing protein</fullName>
    </recommendedName>
</protein>
<dbReference type="EMBL" id="KZ678135">
    <property type="protein sequence ID" value="PSN67397.1"/>
    <property type="molecule type" value="Genomic_DNA"/>
</dbReference>
<evidence type="ECO:0000256" key="1">
    <source>
        <dbReference type="SAM" id="Phobius"/>
    </source>
</evidence>
<dbReference type="STRING" id="1448308.A0A2T2NPN5"/>
<organism evidence="3 4">
    <name type="scientific">Corynespora cassiicola Philippines</name>
    <dbReference type="NCBI Taxonomy" id="1448308"/>
    <lineage>
        <taxon>Eukaryota</taxon>
        <taxon>Fungi</taxon>
        <taxon>Dikarya</taxon>
        <taxon>Ascomycota</taxon>
        <taxon>Pezizomycotina</taxon>
        <taxon>Dothideomycetes</taxon>
        <taxon>Pleosporomycetidae</taxon>
        <taxon>Pleosporales</taxon>
        <taxon>Corynesporascaceae</taxon>
        <taxon>Corynespora</taxon>
    </lineage>
</organism>
<accession>A0A2T2NPN5</accession>
<dbReference type="PANTHER" id="PTHR37019:SF2">
    <property type="entry name" value="EXPERA DOMAIN-CONTAINING PROTEIN"/>
    <property type="match status" value="1"/>
</dbReference>
<sequence length="151" mass="16552">MALGTVLTFWPALLFTYLEPIALLLGWRSAFTEPSDFVTKQAPTTSLSPVPTGALILSYTTGNIYFLLAALAVLCTAITRESRVAKWYLFMVAMADLGHIYSSYKGMGQEAFLNFNDYTDLMWGNIGVSAFLHVNRIATVLGVFGRIGPKA</sequence>
<evidence type="ECO:0000259" key="2">
    <source>
        <dbReference type="Pfam" id="PF24803"/>
    </source>
</evidence>
<dbReference type="Proteomes" id="UP000240883">
    <property type="component" value="Unassembled WGS sequence"/>
</dbReference>
<feature type="domain" description="DUF7704" evidence="2">
    <location>
        <begin position="5"/>
        <end position="146"/>
    </location>
</feature>
<dbReference type="OrthoDB" id="2937326at2759"/>
<dbReference type="AlphaFoldDB" id="A0A2T2NPN5"/>
<gene>
    <name evidence="3" type="ORF">BS50DRAFT_634769</name>
</gene>
<keyword evidence="1" id="KW-1133">Transmembrane helix</keyword>
<name>A0A2T2NPN5_CORCC</name>
<evidence type="ECO:0000313" key="4">
    <source>
        <dbReference type="Proteomes" id="UP000240883"/>
    </source>
</evidence>
<reference evidence="3 4" key="1">
    <citation type="journal article" date="2018" name="Front. Microbiol.">
        <title>Genome-Wide Analysis of Corynespora cassiicola Leaf Fall Disease Putative Effectors.</title>
        <authorList>
            <person name="Lopez D."/>
            <person name="Ribeiro S."/>
            <person name="Label P."/>
            <person name="Fumanal B."/>
            <person name="Venisse J.S."/>
            <person name="Kohler A."/>
            <person name="de Oliveira R.R."/>
            <person name="Labutti K."/>
            <person name="Lipzen A."/>
            <person name="Lail K."/>
            <person name="Bauer D."/>
            <person name="Ohm R.A."/>
            <person name="Barry K.W."/>
            <person name="Spatafora J."/>
            <person name="Grigoriev I.V."/>
            <person name="Martin F.M."/>
            <person name="Pujade-Renaud V."/>
        </authorList>
    </citation>
    <scope>NUCLEOTIDE SEQUENCE [LARGE SCALE GENOMIC DNA]</scope>
    <source>
        <strain evidence="3 4">Philippines</strain>
    </source>
</reference>
<dbReference type="PANTHER" id="PTHR37019">
    <property type="entry name" value="CHROMOSOME 1, WHOLE GENOME SHOTGUN SEQUENCE"/>
    <property type="match status" value="1"/>
</dbReference>
<dbReference type="InterPro" id="IPR056121">
    <property type="entry name" value="DUF7704"/>
</dbReference>
<feature type="transmembrane region" description="Helical" evidence="1">
    <location>
        <begin position="56"/>
        <end position="78"/>
    </location>
</feature>
<proteinExistence type="predicted"/>
<dbReference type="Pfam" id="PF24803">
    <property type="entry name" value="DUF7704"/>
    <property type="match status" value="1"/>
</dbReference>
<keyword evidence="1" id="KW-0472">Membrane</keyword>
<evidence type="ECO:0000313" key="3">
    <source>
        <dbReference type="EMBL" id="PSN67397.1"/>
    </source>
</evidence>
<feature type="transmembrane region" description="Helical" evidence="1">
    <location>
        <begin position="85"/>
        <end position="102"/>
    </location>
</feature>
<feature type="transmembrane region" description="Helical" evidence="1">
    <location>
        <begin position="122"/>
        <end position="144"/>
    </location>
</feature>
<keyword evidence="1" id="KW-0812">Transmembrane</keyword>
<keyword evidence="4" id="KW-1185">Reference proteome</keyword>